<comment type="caution">
    <text evidence="10">The sequence shown here is derived from an EMBL/GenBank/DDBJ whole genome shotgun (WGS) entry which is preliminary data.</text>
</comment>
<evidence type="ECO:0000256" key="5">
    <source>
        <dbReference type="ARBA" id="ARBA00022692"/>
    </source>
</evidence>
<keyword evidence="5 8" id="KW-0812">Transmembrane</keyword>
<gene>
    <name evidence="10" type="ORF">BJF93_06330</name>
</gene>
<feature type="transmembrane region" description="Helical" evidence="8">
    <location>
        <begin position="315"/>
        <end position="339"/>
    </location>
</feature>
<name>A0A1Q9ASG4_9HYPH</name>
<evidence type="ECO:0000256" key="1">
    <source>
        <dbReference type="ARBA" id="ARBA00004429"/>
    </source>
</evidence>
<evidence type="ECO:0000256" key="4">
    <source>
        <dbReference type="ARBA" id="ARBA00022519"/>
    </source>
</evidence>
<dbReference type="PANTHER" id="PTHR43357:SF3">
    <property type="entry name" value="FE(3+)-TRANSPORT SYSTEM PERMEASE PROTEIN FBPB 2"/>
    <property type="match status" value="1"/>
</dbReference>
<protein>
    <submittedName>
        <fullName evidence="10">Iron ABC transporter permease</fullName>
    </submittedName>
</protein>
<evidence type="ECO:0000256" key="2">
    <source>
        <dbReference type="ARBA" id="ARBA00022448"/>
    </source>
</evidence>
<feature type="transmembrane region" description="Helical" evidence="8">
    <location>
        <begin position="135"/>
        <end position="156"/>
    </location>
</feature>
<dbReference type="GO" id="GO:0055085">
    <property type="term" value="P:transmembrane transport"/>
    <property type="evidence" value="ECO:0007669"/>
    <property type="project" value="InterPro"/>
</dbReference>
<feature type="transmembrane region" description="Helical" evidence="8">
    <location>
        <begin position="100"/>
        <end position="123"/>
    </location>
</feature>
<keyword evidence="7 8" id="KW-0472">Membrane</keyword>
<keyword evidence="4" id="KW-0997">Cell inner membrane</keyword>
<evidence type="ECO:0000256" key="6">
    <source>
        <dbReference type="ARBA" id="ARBA00022989"/>
    </source>
</evidence>
<comment type="subcellular location">
    <subcellularLocation>
        <location evidence="1">Cell inner membrane</location>
        <topology evidence="1">Multi-pass membrane protein</topology>
    </subcellularLocation>
    <subcellularLocation>
        <location evidence="8">Cell membrane</location>
        <topology evidence="8">Multi-pass membrane protein</topology>
    </subcellularLocation>
</comment>
<keyword evidence="11" id="KW-1185">Reference proteome</keyword>
<feature type="transmembrane region" description="Helical" evidence="8">
    <location>
        <begin position="419"/>
        <end position="437"/>
    </location>
</feature>
<evidence type="ECO:0000259" key="9">
    <source>
        <dbReference type="PROSITE" id="PS50928"/>
    </source>
</evidence>
<comment type="similarity">
    <text evidence="8">Belongs to the binding-protein-dependent transport system permease family.</text>
</comment>
<dbReference type="OrthoDB" id="9790211at2"/>
<dbReference type="Pfam" id="PF00528">
    <property type="entry name" value="BPD_transp_1"/>
    <property type="match status" value="1"/>
</dbReference>
<feature type="transmembrane region" description="Helical" evidence="8">
    <location>
        <begin position="393"/>
        <end position="413"/>
    </location>
</feature>
<dbReference type="AlphaFoldDB" id="A0A1Q9ASG4"/>
<feature type="transmembrane region" description="Helical" evidence="8">
    <location>
        <begin position="55"/>
        <end position="80"/>
    </location>
</feature>
<dbReference type="GO" id="GO:0005886">
    <property type="term" value="C:plasma membrane"/>
    <property type="evidence" value="ECO:0007669"/>
    <property type="project" value="UniProtKB-SubCell"/>
</dbReference>
<feature type="transmembrane region" description="Helical" evidence="8">
    <location>
        <begin position="168"/>
        <end position="188"/>
    </location>
</feature>
<feature type="transmembrane region" description="Helical" evidence="8">
    <location>
        <begin position="359"/>
        <end position="381"/>
    </location>
</feature>
<dbReference type="SUPFAM" id="SSF161098">
    <property type="entry name" value="MetI-like"/>
    <property type="match status" value="2"/>
</dbReference>
<evidence type="ECO:0000313" key="10">
    <source>
        <dbReference type="EMBL" id="OLP58235.1"/>
    </source>
</evidence>
<keyword evidence="2 8" id="KW-0813">Transport</keyword>
<sequence>MLEHRADLDFRHDGLTGQGEACLLQHDSGSIASSGPLPDLAAAAERQRGRRLPHVSVHVMAGFVALLSLLPLGFVVWVTYDVGWDTVRALVFRDRVGGLLINTALLEATSIPACVALAVSLAWLTERTDLPFARFWSWMAVAPLAVPAFVHSYAWISLVPGMRGLSSATFVSVLAYYPFLYLPVAAALRRLDPAIEDAAASLGLGPWRVFFRAILPQLKLAIGGGALLIALHLLSEYGLYVMIRFDTFATAIVDQFQSAYNSPAANMLGGVLILCCLLLMGGESLWRGSERYARVGAGAARPAQRRRLGTYQVPALLLAAGTALLALGVPCYTLMRWLWLGGLDIWKAGPLGNAFVQTIALALAGGMLSTLAAAPMAWLSVRAPGRLQRALEACHYYVGSLPGVVVALALVSITVRLILPLYQTFATLLVAYVLLFLPRAMVGLRASLAQAPVELERAAMALGRTPGQAVRQVTFRLAAPGAAASVALVALGITNELTATLMLAPNGVETLATRFWSLTSEIDYLAAAPYAVMMVVLSLPLTLALHAQSKRTAGQ</sequence>
<keyword evidence="6 8" id="KW-1133">Transmembrane helix</keyword>
<dbReference type="CDD" id="cd06261">
    <property type="entry name" value="TM_PBP2"/>
    <property type="match status" value="2"/>
</dbReference>
<dbReference type="Proteomes" id="UP000186364">
    <property type="component" value="Unassembled WGS sequence"/>
</dbReference>
<reference evidence="10 11" key="1">
    <citation type="submission" date="2016-09" db="EMBL/GenBank/DDBJ databases">
        <title>Rhizobium sp. nov., a novel species isolated from the rice rhizosphere.</title>
        <authorList>
            <person name="Zhao J."/>
            <person name="Zhang X."/>
        </authorList>
    </citation>
    <scope>NUCLEOTIDE SEQUENCE [LARGE SCALE GENOMIC DNA]</scope>
    <source>
        <strain evidence="10 11">1.7048</strain>
    </source>
</reference>
<keyword evidence="3" id="KW-1003">Cell membrane</keyword>
<dbReference type="EMBL" id="MKIP01000058">
    <property type="protein sequence ID" value="OLP58235.1"/>
    <property type="molecule type" value="Genomic_DNA"/>
</dbReference>
<dbReference type="InterPro" id="IPR000515">
    <property type="entry name" value="MetI-like"/>
</dbReference>
<dbReference type="PANTHER" id="PTHR43357">
    <property type="entry name" value="INNER MEMBRANE ABC TRANSPORTER PERMEASE PROTEIN YDCV"/>
    <property type="match status" value="1"/>
</dbReference>
<feature type="transmembrane region" description="Helical" evidence="8">
    <location>
        <begin position="481"/>
        <end position="504"/>
    </location>
</feature>
<evidence type="ECO:0000313" key="11">
    <source>
        <dbReference type="Proteomes" id="UP000186364"/>
    </source>
</evidence>
<dbReference type="Gene3D" id="1.10.3720.10">
    <property type="entry name" value="MetI-like"/>
    <property type="match status" value="2"/>
</dbReference>
<dbReference type="InterPro" id="IPR035906">
    <property type="entry name" value="MetI-like_sf"/>
</dbReference>
<evidence type="ECO:0000256" key="3">
    <source>
        <dbReference type="ARBA" id="ARBA00022475"/>
    </source>
</evidence>
<feature type="transmembrane region" description="Helical" evidence="8">
    <location>
        <begin position="524"/>
        <end position="545"/>
    </location>
</feature>
<feature type="domain" description="ABC transmembrane type-1" evidence="9">
    <location>
        <begin position="100"/>
        <end position="280"/>
    </location>
</feature>
<feature type="transmembrane region" description="Helical" evidence="8">
    <location>
        <begin position="264"/>
        <end position="286"/>
    </location>
</feature>
<organism evidence="10 11">
    <name type="scientific">Xaviernesmea oryzae</name>
    <dbReference type="NCBI Taxonomy" id="464029"/>
    <lineage>
        <taxon>Bacteria</taxon>
        <taxon>Pseudomonadati</taxon>
        <taxon>Pseudomonadota</taxon>
        <taxon>Alphaproteobacteria</taxon>
        <taxon>Hyphomicrobiales</taxon>
        <taxon>Rhizobiaceae</taxon>
        <taxon>Rhizobium/Agrobacterium group</taxon>
        <taxon>Xaviernesmea</taxon>
    </lineage>
</organism>
<dbReference type="PROSITE" id="PS50928">
    <property type="entry name" value="ABC_TM1"/>
    <property type="match status" value="2"/>
</dbReference>
<feature type="transmembrane region" description="Helical" evidence="8">
    <location>
        <begin position="209"/>
        <end position="234"/>
    </location>
</feature>
<proteinExistence type="inferred from homology"/>
<accession>A0A1Q9ASG4</accession>
<evidence type="ECO:0000256" key="7">
    <source>
        <dbReference type="ARBA" id="ARBA00023136"/>
    </source>
</evidence>
<feature type="domain" description="ABC transmembrane type-1" evidence="9">
    <location>
        <begin position="355"/>
        <end position="545"/>
    </location>
</feature>
<evidence type="ECO:0000256" key="8">
    <source>
        <dbReference type="RuleBase" id="RU363032"/>
    </source>
</evidence>